<dbReference type="AlphaFoldDB" id="A0A9D1X8B8"/>
<gene>
    <name evidence="2" type="ORF">H9849_09695</name>
</gene>
<protein>
    <submittedName>
        <fullName evidence="2">DUF2961 domain-containing protein</fullName>
    </submittedName>
</protein>
<name>A0A9D1X8B8_9FIRM</name>
<evidence type="ECO:0000313" key="2">
    <source>
        <dbReference type="EMBL" id="HIX73280.1"/>
    </source>
</evidence>
<dbReference type="Pfam" id="PF11175">
    <property type="entry name" value="DUF2961"/>
    <property type="match status" value="1"/>
</dbReference>
<organism evidence="2 3">
    <name type="scientific">Candidatus Anaerobutyricum stercoripullorum</name>
    <dbReference type="NCBI Taxonomy" id="2838456"/>
    <lineage>
        <taxon>Bacteria</taxon>
        <taxon>Bacillati</taxon>
        <taxon>Bacillota</taxon>
        <taxon>Clostridia</taxon>
        <taxon>Lachnospirales</taxon>
        <taxon>Lachnospiraceae</taxon>
        <taxon>Anaerobutyricum</taxon>
    </lineage>
</organism>
<proteinExistence type="predicted"/>
<evidence type="ECO:0000313" key="3">
    <source>
        <dbReference type="Proteomes" id="UP000886805"/>
    </source>
</evidence>
<reference evidence="2" key="1">
    <citation type="journal article" date="2021" name="PeerJ">
        <title>Extensive microbial diversity within the chicken gut microbiome revealed by metagenomics and culture.</title>
        <authorList>
            <person name="Gilroy R."/>
            <person name="Ravi A."/>
            <person name="Getino M."/>
            <person name="Pursley I."/>
            <person name="Horton D.L."/>
            <person name="Alikhan N.F."/>
            <person name="Baker D."/>
            <person name="Gharbi K."/>
            <person name="Hall N."/>
            <person name="Watson M."/>
            <person name="Adriaenssens E.M."/>
            <person name="Foster-Nyarko E."/>
            <person name="Jarju S."/>
            <person name="Secka A."/>
            <person name="Antonio M."/>
            <person name="Oren A."/>
            <person name="Chaudhuri R.R."/>
            <person name="La Ragione R."/>
            <person name="Hildebrand F."/>
            <person name="Pallen M.J."/>
        </authorList>
    </citation>
    <scope>NUCLEOTIDE SEQUENCE</scope>
    <source>
        <strain evidence="2">ChiSxjej3B15-1167</strain>
    </source>
</reference>
<reference evidence="2" key="2">
    <citation type="submission" date="2021-04" db="EMBL/GenBank/DDBJ databases">
        <authorList>
            <person name="Gilroy R."/>
        </authorList>
    </citation>
    <scope>NUCLEOTIDE SEQUENCE</scope>
    <source>
        <strain evidence="2">ChiSxjej3B15-1167</strain>
    </source>
</reference>
<comment type="caution">
    <text evidence="2">The sequence shown here is derived from an EMBL/GenBank/DDBJ whole genome shotgun (WGS) entry which is preliminary data.</text>
</comment>
<dbReference type="EMBL" id="DXEQ01000291">
    <property type="protein sequence ID" value="HIX73280.1"/>
    <property type="molecule type" value="Genomic_DNA"/>
</dbReference>
<evidence type="ECO:0000256" key="1">
    <source>
        <dbReference type="SAM" id="MobiDB-lite"/>
    </source>
</evidence>
<accession>A0A9D1X8B8</accession>
<dbReference type="Proteomes" id="UP000886805">
    <property type="component" value="Unassembled WGS sequence"/>
</dbReference>
<sequence length="368" mass="41900">MFDYLGGLGTLPMAKHVKSRAINAENPTGEKGKGGRAVSPLGPSRKGSPCLKDIPSGETVTLAEIDGPGIIQHIWITVDNKTSDADCFVLRDLVLRMYWDGEETPSVESPLGDFFCCGFGRECIVNSVPIAVAPNRGFNCYFPMPFHRKAKITLENQHVGSIPAFFYQIDYGLVDSLPEDTMYFHAQWRRQKLTEKGKDYVILDQVHGQGHYVGTYLALTTLERYWWGEGEVKFYLDGDEDYPTICGTGTEDYFGGSWSFAHQVNGKTVEQNYSMPYLGYPYYSRQDDLIHNDYHNDDCMPMRGLYRWHILDPVCFEENLRVTLQQIGVGHRGLFERQDDVATVAYWYQSEPHTAFAPLPEAQERWPR</sequence>
<feature type="region of interest" description="Disordered" evidence="1">
    <location>
        <begin position="23"/>
        <end position="47"/>
    </location>
</feature>
<dbReference type="Gene3D" id="2.60.120.1390">
    <property type="match status" value="1"/>
</dbReference>
<dbReference type="InterPro" id="IPR021345">
    <property type="entry name" value="DUF2961"/>
</dbReference>